<dbReference type="NCBIfam" id="TIGR00763">
    <property type="entry name" value="lon"/>
    <property type="match status" value="1"/>
</dbReference>
<keyword evidence="2" id="KW-0547">Nucleotide-binding</keyword>
<protein>
    <recommendedName>
        <fullName evidence="7">endopeptidase La</fullName>
        <ecNumber evidence="7">3.4.21.53</ecNumber>
    </recommendedName>
</protein>
<dbReference type="GO" id="GO:0005524">
    <property type="term" value="F:ATP binding"/>
    <property type="evidence" value="ECO:0007669"/>
    <property type="project" value="UniProtKB-KW"/>
</dbReference>
<evidence type="ECO:0000256" key="7">
    <source>
        <dbReference type="ARBA" id="ARBA00066743"/>
    </source>
</evidence>
<name>X0Z6X7_9ZZZZ</name>
<dbReference type="AlphaFoldDB" id="X0Z6X7"/>
<keyword evidence="4" id="KW-0720">Serine protease</keyword>
<dbReference type="PANTHER" id="PTHR10046">
    <property type="entry name" value="ATP DEPENDENT LON PROTEASE FAMILY MEMBER"/>
    <property type="match status" value="1"/>
</dbReference>
<feature type="domain" description="Lon proteolytic" evidence="9">
    <location>
        <begin position="279"/>
        <end position="460"/>
    </location>
</feature>
<dbReference type="InterPro" id="IPR003593">
    <property type="entry name" value="AAA+_ATPase"/>
</dbReference>
<dbReference type="PROSITE" id="PS51786">
    <property type="entry name" value="LON_PROTEOLYTIC"/>
    <property type="match status" value="1"/>
</dbReference>
<dbReference type="InterPro" id="IPR003959">
    <property type="entry name" value="ATPase_AAA_core"/>
</dbReference>
<dbReference type="GO" id="GO:0016887">
    <property type="term" value="F:ATP hydrolysis activity"/>
    <property type="evidence" value="ECO:0007669"/>
    <property type="project" value="InterPro"/>
</dbReference>
<dbReference type="SUPFAM" id="SSF52540">
    <property type="entry name" value="P-loop containing nucleoside triphosphate hydrolases"/>
    <property type="match status" value="1"/>
</dbReference>
<keyword evidence="5" id="KW-0067">ATP-binding</keyword>
<dbReference type="InterPro" id="IPR027065">
    <property type="entry name" value="Lon_Prtase"/>
</dbReference>
<organism evidence="10">
    <name type="scientific">marine sediment metagenome</name>
    <dbReference type="NCBI Taxonomy" id="412755"/>
    <lineage>
        <taxon>unclassified sequences</taxon>
        <taxon>metagenomes</taxon>
        <taxon>ecological metagenomes</taxon>
    </lineage>
</organism>
<dbReference type="Pfam" id="PF00004">
    <property type="entry name" value="AAA"/>
    <property type="match status" value="1"/>
</dbReference>
<evidence type="ECO:0000256" key="8">
    <source>
        <dbReference type="SAM" id="MobiDB-lite"/>
    </source>
</evidence>
<dbReference type="Gene3D" id="3.30.230.10">
    <property type="match status" value="1"/>
</dbReference>
<dbReference type="Pfam" id="PF05362">
    <property type="entry name" value="Lon_C"/>
    <property type="match status" value="1"/>
</dbReference>
<dbReference type="GO" id="GO:0004252">
    <property type="term" value="F:serine-type endopeptidase activity"/>
    <property type="evidence" value="ECO:0007669"/>
    <property type="project" value="UniProtKB-EC"/>
</dbReference>
<evidence type="ECO:0000256" key="3">
    <source>
        <dbReference type="ARBA" id="ARBA00022801"/>
    </source>
</evidence>
<dbReference type="GO" id="GO:0004176">
    <property type="term" value="F:ATP-dependent peptidase activity"/>
    <property type="evidence" value="ECO:0007669"/>
    <property type="project" value="InterPro"/>
</dbReference>
<evidence type="ECO:0000313" key="10">
    <source>
        <dbReference type="EMBL" id="GAG64829.1"/>
    </source>
</evidence>
<evidence type="ECO:0000256" key="5">
    <source>
        <dbReference type="ARBA" id="ARBA00022840"/>
    </source>
</evidence>
<dbReference type="EMBL" id="BART01001226">
    <property type="protein sequence ID" value="GAG64829.1"/>
    <property type="molecule type" value="Genomic_DNA"/>
</dbReference>
<dbReference type="FunFam" id="3.40.50.300:FF:000021">
    <property type="entry name" value="Lon protease homolog"/>
    <property type="match status" value="1"/>
</dbReference>
<dbReference type="InterPro" id="IPR020568">
    <property type="entry name" value="Ribosomal_Su5_D2-typ_SF"/>
</dbReference>
<dbReference type="CDD" id="cd19500">
    <property type="entry name" value="RecA-like_Lon"/>
    <property type="match status" value="1"/>
</dbReference>
<dbReference type="InterPro" id="IPR008269">
    <property type="entry name" value="Lon_proteolytic"/>
</dbReference>
<feature type="non-terminal residue" evidence="10">
    <location>
        <position position="1"/>
    </location>
</feature>
<dbReference type="GO" id="GO:0030163">
    <property type="term" value="P:protein catabolic process"/>
    <property type="evidence" value="ECO:0007669"/>
    <property type="project" value="InterPro"/>
</dbReference>
<accession>X0Z6X7</accession>
<dbReference type="InterPro" id="IPR014721">
    <property type="entry name" value="Ribsml_uS5_D2-typ_fold_subgr"/>
</dbReference>
<dbReference type="PROSITE" id="PS01046">
    <property type="entry name" value="LON_SER"/>
    <property type="match status" value="1"/>
</dbReference>
<comment type="catalytic activity">
    <reaction evidence="6">
        <text>Hydrolysis of proteins in presence of ATP.</text>
        <dbReference type="EC" id="3.4.21.53"/>
    </reaction>
</comment>
<reference evidence="10" key="1">
    <citation type="journal article" date="2014" name="Front. Microbiol.">
        <title>High frequency of phylogenetically diverse reductive dehalogenase-homologous genes in deep subseafloor sedimentary metagenomes.</title>
        <authorList>
            <person name="Kawai M."/>
            <person name="Futagami T."/>
            <person name="Toyoda A."/>
            <person name="Takaki Y."/>
            <person name="Nishi S."/>
            <person name="Hori S."/>
            <person name="Arai W."/>
            <person name="Tsubouchi T."/>
            <person name="Morono Y."/>
            <person name="Uchiyama I."/>
            <person name="Ito T."/>
            <person name="Fujiyama A."/>
            <person name="Inagaki F."/>
            <person name="Takami H."/>
        </authorList>
    </citation>
    <scope>NUCLEOTIDE SEQUENCE</scope>
    <source>
        <strain evidence="10">Expedition CK06-06</strain>
    </source>
</reference>
<dbReference type="Gene3D" id="3.40.50.300">
    <property type="entry name" value="P-loop containing nucleotide triphosphate hydrolases"/>
    <property type="match status" value="1"/>
</dbReference>
<evidence type="ECO:0000259" key="9">
    <source>
        <dbReference type="PROSITE" id="PS51786"/>
    </source>
</evidence>
<feature type="region of interest" description="Disordered" evidence="8">
    <location>
        <begin position="459"/>
        <end position="494"/>
    </location>
</feature>
<keyword evidence="3" id="KW-0378">Hydrolase</keyword>
<dbReference type="GO" id="GO:0006508">
    <property type="term" value="P:proteolysis"/>
    <property type="evidence" value="ECO:0007669"/>
    <property type="project" value="UniProtKB-KW"/>
</dbReference>
<keyword evidence="1" id="KW-0645">Protease</keyword>
<proteinExistence type="predicted"/>
<dbReference type="Gene3D" id="1.10.8.60">
    <property type="match status" value="1"/>
</dbReference>
<dbReference type="Pfam" id="PF22667">
    <property type="entry name" value="Lon_lid"/>
    <property type="match status" value="1"/>
</dbReference>
<comment type="caution">
    <text evidence="10">The sequence shown here is derived from an EMBL/GenBank/DDBJ whole genome shotgun (WGS) entry which is preliminary data.</text>
</comment>
<evidence type="ECO:0000256" key="4">
    <source>
        <dbReference type="ARBA" id="ARBA00022825"/>
    </source>
</evidence>
<dbReference type="SUPFAM" id="SSF54211">
    <property type="entry name" value="Ribosomal protein S5 domain 2-like"/>
    <property type="match status" value="1"/>
</dbReference>
<dbReference type="InterPro" id="IPR004815">
    <property type="entry name" value="Lon_bac/euk-typ"/>
</dbReference>
<dbReference type="InterPro" id="IPR027417">
    <property type="entry name" value="P-loop_NTPase"/>
</dbReference>
<evidence type="ECO:0000256" key="2">
    <source>
        <dbReference type="ARBA" id="ARBA00022741"/>
    </source>
</evidence>
<evidence type="ECO:0000256" key="6">
    <source>
        <dbReference type="ARBA" id="ARBA00050665"/>
    </source>
</evidence>
<dbReference type="SMART" id="SM00382">
    <property type="entry name" value="AAA"/>
    <property type="match status" value="1"/>
</dbReference>
<dbReference type="InterPro" id="IPR054594">
    <property type="entry name" value="Lon_lid"/>
</dbReference>
<sequence>HAGKTLEQYHYGLPRIKDRILEYIAVRSLSPKRARQPILCFVGSPGTGKTSLGKSISEALGRKFVRLSLGGVRDEAEIRGHRRTYIGALPGRILQTMRRAGTVNPLFMLDEVDKLGQDFRGDPAAALLEVLDPEQNHTFSDHYLELPYDLSKVMFITTANTTATIPFALLDRMELIEFPGYIEEEKIEIARRFLITRQMEENGLQGSEFQFTDLALQRLIREYTYEAGVRNLEREIGRICRKVARLKAEKKRYPHRIGSASVERFLGPPVFFNLEVERRNEVGVATAIAWTLNGGEIMPVEVLLVEGKGNLQITGQIGNVMQESAQAALSYLKSRRIQLAVEADVFDNLDIHIHIPEGAIPKDGPSAGITIATALISAFTGRKVHKEVGMTGEITLRGRILPVGGVREKVLAAHRVGLKSVILPKRNKTDLVEVPEQVRSEMDIIPVDHMDQVLDIALLPTKTSRQSRSMKTEKPSADTPAKTGGDKPPLQPRA</sequence>
<evidence type="ECO:0000256" key="1">
    <source>
        <dbReference type="ARBA" id="ARBA00022670"/>
    </source>
</evidence>
<gene>
    <name evidence="10" type="ORF">S01H4_04537</name>
</gene>
<dbReference type="PRINTS" id="PR00830">
    <property type="entry name" value="ENDOLAPTASE"/>
</dbReference>
<dbReference type="EC" id="3.4.21.53" evidence="7"/>
<dbReference type="InterPro" id="IPR008268">
    <property type="entry name" value="Peptidase_S16_AS"/>
</dbReference>